<reference evidence="1 2" key="1">
    <citation type="submission" date="2024-06" db="EMBL/GenBank/DDBJ databases">
        <title>Genomic Encyclopedia of Type Strains, Phase IV (KMG-IV): sequencing the most valuable type-strain genomes for metagenomic binning, comparative biology and taxonomic classification.</title>
        <authorList>
            <person name="Goeker M."/>
        </authorList>
    </citation>
    <scope>NUCLEOTIDE SEQUENCE [LARGE SCALE GENOMIC DNA]</scope>
    <source>
        <strain evidence="1 2">DSM 29288</strain>
    </source>
</reference>
<gene>
    <name evidence="1" type="ORF">ABID08_002062</name>
</gene>
<evidence type="ECO:0000313" key="1">
    <source>
        <dbReference type="EMBL" id="MET3754705.1"/>
    </source>
</evidence>
<protein>
    <submittedName>
        <fullName evidence="1">Uncharacterized protein</fullName>
    </submittedName>
</protein>
<sequence>MAAVVEQALASFLAAQELKAWDAATLNCMLFPAAWAIWLGHRDPVEKWRGAFASEAEYLAIVRAAGGCVPLMEKAAERINARRLMVPVCGAVGVIGSHTNFDRQFGAIFDGRRWLVRFTNRIGSMAARPLAIWSI</sequence>
<organism evidence="1 2">
    <name type="scientific">Rhizobium binae</name>
    <dbReference type="NCBI Taxonomy" id="1138190"/>
    <lineage>
        <taxon>Bacteria</taxon>
        <taxon>Pseudomonadati</taxon>
        <taxon>Pseudomonadota</taxon>
        <taxon>Alphaproteobacteria</taxon>
        <taxon>Hyphomicrobiales</taxon>
        <taxon>Rhizobiaceae</taxon>
        <taxon>Rhizobium/Agrobacterium group</taxon>
        <taxon>Rhizobium</taxon>
    </lineage>
</organism>
<name>A0ABV2ME03_9HYPH</name>
<keyword evidence="2" id="KW-1185">Reference proteome</keyword>
<dbReference type="EMBL" id="JBEPMY010000004">
    <property type="protein sequence ID" value="MET3754705.1"/>
    <property type="molecule type" value="Genomic_DNA"/>
</dbReference>
<dbReference type="Proteomes" id="UP001549077">
    <property type="component" value="Unassembled WGS sequence"/>
</dbReference>
<comment type="caution">
    <text evidence="1">The sequence shown here is derived from an EMBL/GenBank/DDBJ whole genome shotgun (WGS) entry which is preliminary data.</text>
</comment>
<evidence type="ECO:0000313" key="2">
    <source>
        <dbReference type="Proteomes" id="UP001549077"/>
    </source>
</evidence>
<dbReference type="RefSeq" id="WP_207600965.1">
    <property type="nucleotide sequence ID" value="NZ_CP071604.1"/>
</dbReference>
<accession>A0ABV2ME03</accession>
<proteinExistence type="predicted"/>
<dbReference type="GeneID" id="91148501"/>